<evidence type="ECO:0000313" key="13">
    <source>
        <dbReference type="EMBL" id="KZW03862.1"/>
    </source>
</evidence>
<dbReference type="FunCoup" id="A0A165QNL8">
    <property type="interactions" value="366"/>
</dbReference>
<dbReference type="GO" id="GO:0003934">
    <property type="term" value="F:GTP cyclohydrolase I activity"/>
    <property type="evidence" value="ECO:0007669"/>
    <property type="project" value="UniProtKB-EC"/>
</dbReference>
<evidence type="ECO:0000259" key="12">
    <source>
        <dbReference type="Pfam" id="PF01227"/>
    </source>
</evidence>
<evidence type="ECO:0000256" key="9">
    <source>
        <dbReference type="ARBA" id="ARBA00030854"/>
    </source>
</evidence>
<comment type="similarity">
    <text evidence="2">Belongs to the GTP cyclohydrolase I family.</text>
</comment>
<dbReference type="Pfam" id="PF01227">
    <property type="entry name" value="GTP_cyclohydroI"/>
    <property type="match status" value="1"/>
</dbReference>
<gene>
    <name evidence="13" type="ORF">EXIGLDRAFT_785177</name>
</gene>
<dbReference type="Gene3D" id="1.10.286.10">
    <property type="match status" value="1"/>
</dbReference>
<evidence type="ECO:0000256" key="4">
    <source>
        <dbReference type="ARBA" id="ARBA00017272"/>
    </source>
</evidence>
<evidence type="ECO:0000256" key="3">
    <source>
        <dbReference type="ARBA" id="ARBA00012715"/>
    </source>
</evidence>
<dbReference type="NCBIfam" id="NF006825">
    <property type="entry name" value="PRK09347.1-2"/>
    <property type="match status" value="1"/>
</dbReference>
<evidence type="ECO:0000256" key="11">
    <source>
        <dbReference type="SAM" id="MobiDB-lite"/>
    </source>
</evidence>
<name>A0A165QNL8_EXIGL</name>
<dbReference type="AlphaFoldDB" id="A0A165QNL8"/>
<dbReference type="NCBIfam" id="NF006826">
    <property type="entry name" value="PRK09347.1-3"/>
    <property type="match status" value="1"/>
</dbReference>
<dbReference type="UniPathway" id="UPA00848">
    <property type="reaction ID" value="UER00151"/>
</dbReference>
<keyword evidence="7" id="KW-0289">Folate biosynthesis</keyword>
<dbReference type="FunFam" id="3.30.1130.10:FF:000012">
    <property type="entry name" value="GTP cyclohydrolase 1"/>
    <property type="match status" value="1"/>
</dbReference>
<dbReference type="InterPro" id="IPR020602">
    <property type="entry name" value="GTP_CycHdrlase_I_dom"/>
</dbReference>
<evidence type="ECO:0000256" key="8">
    <source>
        <dbReference type="ARBA" id="ARBA00023134"/>
    </source>
</evidence>
<dbReference type="HAMAP" id="MF_00223">
    <property type="entry name" value="FolE"/>
    <property type="match status" value="1"/>
</dbReference>
<dbReference type="EC" id="3.5.4.16" evidence="3"/>
<dbReference type="InterPro" id="IPR043133">
    <property type="entry name" value="GTP-CH-I_C/QueF"/>
</dbReference>
<keyword evidence="6 13" id="KW-0378">Hydrolase</keyword>
<dbReference type="EMBL" id="KV425882">
    <property type="protein sequence ID" value="KZW03862.1"/>
    <property type="molecule type" value="Genomic_DNA"/>
</dbReference>
<dbReference type="PANTHER" id="PTHR11109:SF7">
    <property type="entry name" value="GTP CYCLOHYDROLASE 1"/>
    <property type="match status" value="1"/>
</dbReference>
<feature type="compositionally biased region" description="Acidic residues" evidence="11">
    <location>
        <begin position="1"/>
        <end position="12"/>
    </location>
</feature>
<protein>
    <recommendedName>
        <fullName evidence="4">GTP cyclohydrolase 1</fullName>
        <ecNumber evidence="3">3.5.4.16</ecNumber>
    </recommendedName>
    <alternativeName>
        <fullName evidence="9">GTP cyclohydrolase I</fullName>
    </alternativeName>
</protein>
<sequence length="249" mass="27749">MDQDYFPDLDSTETEHTDVSELGFRSPAPALGTPIPDKHGLAKSTVLRLNQTPEERAQREAKLAGAVRTLLEGIGEDPDREGLVRTPERYAQALLWMTKGYEERLSEVINGAIFAEDHDEMVIVRDIDFSSLCEHHLVPFTGKVSIGYIPNKLVIGISKLARIAETFSRRLQVQERLTKQIAIALEEAIKPRGVAVVMEATHMCMTMRGVQKPGATTVTSTMRGCFRTQQKTREEFLTLIRSPSTVGGR</sequence>
<dbReference type="NCBIfam" id="TIGR00063">
    <property type="entry name" value="folE"/>
    <property type="match status" value="1"/>
</dbReference>
<feature type="domain" description="GTP cyclohydrolase I" evidence="12">
    <location>
        <begin position="65"/>
        <end position="241"/>
    </location>
</feature>
<dbReference type="GO" id="GO:0046656">
    <property type="term" value="P:folic acid biosynthetic process"/>
    <property type="evidence" value="ECO:0007669"/>
    <property type="project" value="UniProtKB-KW"/>
</dbReference>
<organism evidence="13 14">
    <name type="scientific">Exidia glandulosa HHB12029</name>
    <dbReference type="NCBI Taxonomy" id="1314781"/>
    <lineage>
        <taxon>Eukaryota</taxon>
        <taxon>Fungi</taxon>
        <taxon>Dikarya</taxon>
        <taxon>Basidiomycota</taxon>
        <taxon>Agaricomycotina</taxon>
        <taxon>Agaricomycetes</taxon>
        <taxon>Auriculariales</taxon>
        <taxon>Exidiaceae</taxon>
        <taxon>Exidia</taxon>
    </lineage>
</organism>
<dbReference type="GO" id="GO:0046654">
    <property type="term" value="P:tetrahydrofolate biosynthetic process"/>
    <property type="evidence" value="ECO:0007669"/>
    <property type="project" value="InterPro"/>
</dbReference>
<dbReference type="GO" id="GO:0008270">
    <property type="term" value="F:zinc ion binding"/>
    <property type="evidence" value="ECO:0007669"/>
    <property type="project" value="TreeGrafter"/>
</dbReference>
<evidence type="ECO:0000256" key="1">
    <source>
        <dbReference type="ARBA" id="ARBA00005080"/>
    </source>
</evidence>
<dbReference type="PROSITE" id="PS00860">
    <property type="entry name" value="GTP_CYCLOHYDROL_1_2"/>
    <property type="match status" value="1"/>
</dbReference>
<dbReference type="GO" id="GO:0006729">
    <property type="term" value="P:tetrahydrobiopterin biosynthetic process"/>
    <property type="evidence" value="ECO:0007669"/>
    <property type="project" value="TreeGrafter"/>
</dbReference>
<evidence type="ECO:0000256" key="5">
    <source>
        <dbReference type="ARBA" id="ARBA00022741"/>
    </source>
</evidence>
<dbReference type="OrthoDB" id="4966at2759"/>
<feature type="region of interest" description="Disordered" evidence="11">
    <location>
        <begin position="1"/>
        <end position="39"/>
    </location>
</feature>
<comment type="pathway">
    <text evidence="1">Cofactor biosynthesis; 7,8-dihydroneopterin triphosphate biosynthesis; 7,8-dihydroneopterin triphosphate from GTP: step 1/1.</text>
</comment>
<dbReference type="GO" id="GO:0005737">
    <property type="term" value="C:cytoplasm"/>
    <property type="evidence" value="ECO:0007669"/>
    <property type="project" value="TreeGrafter"/>
</dbReference>
<evidence type="ECO:0000256" key="6">
    <source>
        <dbReference type="ARBA" id="ARBA00022801"/>
    </source>
</evidence>
<dbReference type="CDD" id="cd00642">
    <property type="entry name" value="GTP_cyclohydro1"/>
    <property type="match status" value="1"/>
</dbReference>
<evidence type="ECO:0000256" key="2">
    <source>
        <dbReference type="ARBA" id="ARBA00008085"/>
    </source>
</evidence>
<proteinExistence type="inferred from homology"/>
<dbReference type="FunFam" id="1.10.286.10:FF:000003">
    <property type="entry name" value="GTP cyclohydrolase 1"/>
    <property type="match status" value="1"/>
</dbReference>
<dbReference type="PROSITE" id="PS00859">
    <property type="entry name" value="GTP_CYCLOHYDROL_1_1"/>
    <property type="match status" value="1"/>
</dbReference>
<dbReference type="InterPro" id="IPR018234">
    <property type="entry name" value="GTP_CycHdrlase_I_CS"/>
</dbReference>
<dbReference type="Proteomes" id="UP000077266">
    <property type="component" value="Unassembled WGS sequence"/>
</dbReference>
<dbReference type="Gene3D" id="3.30.1130.10">
    <property type="match status" value="1"/>
</dbReference>
<evidence type="ECO:0000256" key="7">
    <source>
        <dbReference type="ARBA" id="ARBA00022909"/>
    </source>
</evidence>
<reference evidence="13 14" key="1">
    <citation type="journal article" date="2016" name="Mol. Biol. Evol.">
        <title>Comparative Genomics of Early-Diverging Mushroom-Forming Fungi Provides Insights into the Origins of Lignocellulose Decay Capabilities.</title>
        <authorList>
            <person name="Nagy L.G."/>
            <person name="Riley R."/>
            <person name="Tritt A."/>
            <person name="Adam C."/>
            <person name="Daum C."/>
            <person name="Floudas D."/>
            <person name="Sun H."/>
            <person name="Yadav J.S."/>
            <person name="Pangilinan J."/>
            <person name="Larsson K.H."/>
            <person name="Matsuura K."/>
            <person name="Barry K."/>
            <person name="Labutti K."/>
            <person name="Kuo R."/>
            <person name="Ohm R.A."/>
            <person name="Bhattacharya S.S."/>
            <person name="Shirouzu T."/>
            <person name="Yoshinaga Y."/>
            <person name="Martin F.M."/>
            <person name="Grigoriev I.V."/>
            <person name="Hibbett D.S."/>
        </authorList>
    </citation>
    <scope>NUCLEOTIDE SEQUENCE [LARGE SCALE GENOMIC DNA]</scope>
    <source>
        <strain evidence="13 14">HHB12029</strain>
    </source>
</reference>
<dbReference type="PANTHER" id="PTHR11109">
    <property type="entry name" value="GTP CYCLOHYDROLASE I"/>
    <property type="match status" value="1"/>
</dbReference>
<dbReference type="STRING" id="1314781.A0A165QNL8"/>
<dbReference type="InParanoid" id="A0A165QNL8"/>
<evidence type="ECO:0000256" key="10">
    <source>
        <dbReference type="ARBA" id="ARBA00055676"/>
    </source>
</evidence>
<dbReference type="InterPro" id="IPR001474">
    <property type="entry name" value="GTP_CycHdrlase_I"/>
</dbReference>
<keyword evidence="5" id="KW-0547">Nucleotide-binding</keyword>
<keyword evidence="8" id="KW-0342">GTP-binding</keyword>
<dbReference type="GO" id="GO:0005525">
    <property type="term" value="F:GTP binding"/>
    <property type="evidence" value="ECO:0007669"/>
    <property type="project" value="UniProtKB-KW"/>
</dbReference>
<evidence type="ECO:0000313" key="14">
    <source>
        <dbReference type="Proteomes" id="UP000077266"/>
    </source>
</evidence>
<comment type="function">
    <text evidence="10">GTP cyclohydrolase 1 is the first enzyme in the biosynthetic pathway leading to folic acid.</text>
</comment>
<dbReference type="InterPro" id="IPR043134">
    <property type="entry name" value="GTP-CH-I_N"/>
</dbReference>
<dbReference type="SUPFAM" id="SSF55620">
    <property type="entry name" value="Tetrahydrobiopterin biosynthesis enzymes-like"/>
    <property type="match status" value="1"/>
</dbReference>
<accession>A0A165QNL8</accession>
<keyword evidence="14" id="KW-1185">Reference proteome</keyword>